<organism evidence="1 2">
    <name type="scientific">Goodea atripinnis</name>
    <dbReference type="NCBI Taxonomy" id="208336"/>
    <lineage>
        <taxon>Eukaryota</taxon>
        <taxon>Metazoa</taxon>
        <taxon>Chordata</taxon>
        <taxon>Craniata</taxon>
        <taxon>Vertebrata</taxon>
        <taxon>Euteleostomi</taxon>
        <taxon>Actinopterygii</taxon>
        <taxon>Neopterygii</taxon>
        <taxon>Teleostei</taxon>
        <taxon>Neoteleostei</taxon>
        <taxon>Acanthomorphata</taxon>
        <taxon>Ovalentaria</taxon>
        <taxon>Atherinomorphae</taxon>
        <taxon>Cyprinodontiformes</taxon>
        <taxon>Goodeidae</taxon>
        <taxon>Goodea</taxon>
    </lineage>
</organism>
<evidence type="ECO:0000313" key="1">
    <source>
        <dbReference type="EMBL" id="MEQ2187290.1"/>
    </source>
</evidence>
<accession>A0ABV0PUW1</accession>
<gene>
    <name evidence="1" type="ORF">GOODEAATRI_003155</name>
</gene>
<protein>
    <submittedName>
        <fullName evidence="1">Uncharacterized protein</fullName>
    </submittedName>
</protein>
<dbReference type="EMBL" id="JAHRIO010090079">
    <property type="protein sequence ID" value="MEQ2187290.1"/>
    <property type="molecule type" value="Genomic_DNA"/>
</dbReference>
<name>A0ABV0PUW1_9TELE</name>
<keyword evidence="2" id="KW-1185">Reference proteome</keyword>
<sequence>MAYRITQVSLSLRSQTGGWTFCFRISWYRAEIMVPSIMESCPGHKAAPHHHTTTTMLTVGMMFYFCLINPQDSPLFFLVSSGFNLRPFNLSFLLLNPDLNYCK</sequence>
<reference evidence="1 2" key="1">
    <citation type="submission" date="2021-06" db="EMBL/GenBank/DDBJ databases">
        <authorList>
            <person name="Palmer J.M."/>
        </authorList>
    </citation>
    <scope>NUCLEOTIDE SEQUENCE [LARGE SCALE GENOMIC DNA]</scope>
    <source>
        <strain evidence="1 2">GA_2019</strain>
        <tissue evidence="1">Muscle</tissue>
    </source>
</reference>
<dbReference type="Proteomes" id="UP001476798">
    <property type="component" value="Unassembled WGS sequence"/>
</dbReference>
<evidence type="ECO:0000313" key="2">
    <source>
        <dbReference type="Proteomes" id="UP001476798"/>
    </source>
</evidence>
<proteinExistence type="predicted"/>
<comment type="caution">
    <text evidence="1">The sequence shown here is derived from an EMBL/GenBank/DDBJ whole genome shotgun (WGS) entry which is preliminary data.</text>
</comment>